<feature type="region of interest" description="Disordered" evidence="1">
    <location>
        <begin position="151"/>
        <end position="184"/>
    </location>
</feature>
<organism evidence="4 5">
    <name type="scientific">Chlamydomonas eustigma</name>
    <dbReference type="NCBI Taxonomy" id="1157962"/>
    <lineage>
        <taxon>Eukaryota</taxon>
        <taxon>Viridiplantae</taxon>
        <taxon>Chlorophyta</taxon>
        <taxon>core chlorophytes</taxon>
        <taxon>Chlorophyceae</taxon>
        <taxon>CS clade</taxon>
        <taxon>Chlamydomonadales</taxon>
        <taxon>Chlamydomonadaceae</taxon>
        <taxon>Chlamydomonas</taxon>
    </lineage>
</organism>
<name>A0A250X182_9CHLO</name>
<keyword evidence="5" id="KW-1185">Reference proteome</keyword>
<feature type="region of interest" description="Disordered" evidence="1">
    <location>
        <begin position="72"/>
        <end position="94"/>
    </location>
</feature>
<feature type="signal peptide" evidence="3">
    <location>
        <begin position="1"/>
        <end position="21"/>
    </location>
</feature>
<evidence type="ECO:0000256" key="2">
    <source>
        <dbReference type="SAM" id="Phobius"/>
    </source>
</evidence>
<protein>
    <submittedName>
        <fullName evidence="4">Uncharacterized protein</fullName>
    </submittedName>
</protein>
<dbReference type="AlphaFoldDB" id="A0A250X182"/>
<evidence type="ECO:0000256" key="1">
    <source>
        <dbReference type="SAM" id="MobiDB-lite"/>
    </source>
</evidence>
<dbReference type="Proteomes" id="UP000232323">
    <property type="component" value="Unassembled WGS sequence"/>
</dbReference>
<dbReference type="EMBL" id="BEGY01000020">
    <property type="protein sequence ID" value="GAX76837.1"/>
    <property type="molecule type" value="Genomic_DNA"/>
</dbReference>
<keyword evidence="2" id="KW-0812">Transmembrane</keyword>
<comment type="caution">
    <text evidence="4">The sequence shown here is derived from an EMBL/GenBank/DDBJ whole genome shotgun (WGS) entry which is preliminary data.</text>
</comment>
<feature type="transmembrane region" description="Helical" evidence="2">
    <location>
        <begin position="435"/>
        <end position="455"/>
    </location>
</feature>
<reference evidence="4 5" key="1">
    <citation type="submission" date="2017-08" db="EMBL/GenBank/DDBJ databases">
        <title>Acidophilic green algal genome provides insights into adaptation to an acidic environment.</title>
        <authorList>
            <person name="Hirooka S."/>
            <person name="Hirose Y."/>
            <person name="Kanesaki Y."/>
            <person name="Higuchi S."/>
            <person name="Fujiwara T."/>
            <person name="Onuma R."/>
            <person name="Era A."/>
            <person name="Ohbayashi R."/>
            <person name="Uzuka A."/>
            <person name="Nozaki H."/>
            <person name="Yoshikawa H."/>
            <person name="Miyagishima S.Y."/>
        </authorList>
    </citation>
    <scope>NUCLEOTIDE SEQUENCE [LARGE SCALE GENOMIC DNA]</scope>
    <source>
        <strain evidence="4 5">NIES-2499</strain>
    </source>
</reference>
<feature type="compositionally biased region" description="Low complexity" evidence="1">
    <location>
        <begin position="232"/>
        <end position="241"/>
    </location>
</feature>
<keyword evidence="3" id="KW-0732">Signal</keyword>
<feature type="chain" id="PRO_5012806635" evidence="3">
    <location>
        <begin position="22"/>
        <end position="691"/>
    </location>
</feature>
<evidence type="ECO:0000313" key="4">
    <source>
        <dbReference type="EMBL" id="GAX76837.1"/>
    </source>
</evidence>
<evidence type="ECO:0000313" key="5">
    <source>
        <dbReference type="Proteomes" id="UP000232323"/>
    </source>
</evidence>
<feature type="region of interest" description="Disordered" evidence="1">
    <location>
        <begin position="317"/>
        <end position="367"/>
    </location>
</feature>
<feature type="transmembrane region" description="Helical" evidence="2">
    <location>
        <begin position="467"/>
        <end position="488"/>
    </location>
</feature>
<sequence>MPFKRCSILLTAIHVSLLVCAQTASLSTSTNDTSSPAAAAAKDAQSVAISFIHAFSSELASAYMKSSSTSVGAAIPSQDSSADQTSQVKQQNDQQQPLLGSLEVAMLAAPAAPLQDASTLPSNDLHSLQGQIDAMSKQLQQLSQELQNLRSSTPLTPPWTSSSRNTQNPPPPGLQNPPHSQLHDNLTASTFSMNIIAAPTELLNASSPDFFASTTGTESPAPEQGASMIADTTSSLPSPSSNIRSEIEGRLKDILVSLGIIQQPAAAQNNPPPSNLQQAATGSYYNDGAAVSAYDEDALPITGANQGFIATLLKSLHDSNQDSPPPSSSGRSSSTKEVPPISGGAEQRSVNTSNPPADAEGQSGMAGGMPNAADAFAPLGSGNNLESLGKRVVQVQGYFKDALQYLGPDDTVRAIGYLNAIDILGMQYILTYPVAHINLVSLMLLLASSIVGRVANRLAVAAGMIGYKLTVASISLTTGISLNGSISFPPRPCCQCCNASNTTTTPPPLPPPASPSIPTDTIQLPYNENITELSYNFGADHYKNNSFLISPPTTETQQAISYSNTSTSLFSKEMMTRNNQRPPLAVTASLFSPSARDAMMPARTMSSGNRVSYMITRADNTILASKEALDMTSQTLLYLTNGTASKHLGWLREILSLTAETLVVLKSYPEPAEFSLIASLLQEHAKLTYSS</sequence>
<accession>A0A250X182</accession>
<evidence type="ECO:0000256" key="3">
    <source>
        <dbReference type="SAM" id="SignalP"/>
    </source>
</evidence>
<keyword evidence="2" id="KW-0472">Membrane</keyword>
<keyword evidence="2" id="KW-1133">Transmembrane helix</keyword>
<gene>
    <name evidence="4" type="ORF">CEUSTIGMA_g4283.t1</name>
</gene>
<feature type="compositionally biased region" description="Low complexity" evidence="1">
    <location>
        <begin position="151"/>
        <end position="163"/>
    </location>
</feature>
<feature type="region of interest" description="Disordered" evidence="1">
    <location>
        <begin position="209"/>
        <end position="243"/>
    </location>
</feature>
<proteinExistence type="predicted"/>
<feature type="compositionally biased region" description="Polar residues" evidence="1">
    <location>
        <begin position="209"/>
        <end position="218"/>
    </location>
</feature>